<dbReference type="Pfam" id="PF01522">
    <property type="entry name" value="Polysacc_deac_1"/>
    <property type="match status" value="1"/>
</dbReference>
<dbReference type="GO" id="GO:0046872">
    <property type="term" value="F:metal ion binding"/>
    <property type="evidence" value="ECO:0007669"/>
    <property type="project" value="UniProtKB-KW"/>
</dbReference>
<evidence type="ECO:0000256" key="2">
    <source>
        <dbReference type="ARBA" id="ARBA00022801"/>
    </source>
</evidence>
<dbReference type="PANTHER" id="PTHR10587:SF133">
    <property type="entry name" value="CHITIN DEACETYLASE 1-RELATED"/>
    <property type="match status" value="1"/>
</dbReference>
<organism evidence="5 6">
    <name type="scientific">Piptocephalis cylindrospora</name>
    <dbReference type="NCBI Taxonomy" id="1907219"/>
    <lineage>
        <taxon>Eukaryota</taxon>
        <taxon>Fungi</taxon>
        <taxon>Fungi incertae sedis</taxon>
        <taxon>Zoopagomycota</taxon>
        <taxon>Zoopagomycotina</taxon>
        <taxon>Zoopagomycetes</taxon>
        <taxon>Zoopagales</taxon>
        <taxon>Piptocephalidaceae</taxon>
        <taxon>Piptocephalis</taxon>
    </lineage>
</organism>
<evidence type="ECO:0000256" key="1">
    <source>
        <dbReference type="ARBA" id="ARBA00022723"/>
    </source>
</evidence>
<feature type="domain" description="NodB homology" evidence="3">
    <location>
        <begin position="65"/>
        <end position="248"/>
    </location>
</feature>
<reference evidence="6" key="1">
    <citation type="journal article" date="2018" name="Nat. Microbiol.">
        <title>Leveraging single-cell genomics to expand the fungal tree of life.</title>
        <authorList>
            <person name="Ahrendt S.R."/>
            <person name="Quandt C.A."/>
            <person name="Ciobanu D."/>
            <person name="Clum A."/>
            <person name="Salamov A."/>
            <person name="Andreopoulos B."/>
            <person name="Cheng J.F."/>
            <person name="Woyke T."/>
            <person name="Pelin A."/>
            <person name="Henrissat B."/>
            <person name="Reynolds N.K."/>
            <person name="Benny G.L."/>
            <person name="Smith M.E."/>
            <person name="James T.Y."/>
            <person name="Grigoriev I.V."/>
        </authorList>
    </citation>
    <scope>NUCLEOTIDE SEQUENCE [LARGE SCALE GENOMIC DNA]</scope>
</reference>
<evidence type="ECO:0000313" key="4">
    <source>
        <dbReference type="EMBL" id="RKP14252.1"/>
    </source>
</evidence>
<feature type="non-terminal residue" evidence="5">
    <location>
        <position position="1"/>
    </location>
</feature>
<dbReference type="PANTHER" id="PTHR10587">
    <property type="entry name" value="GLYCOSYL TRANSFERASE-RELATED"/>
    <property type="match status" value="1"/>
</dbReference>
<dbReference type="InterPro" id="IPR050248">
    <property type="entry name" value="Polysacc_deacetylase_ArnD"/>
</dbReference>
<evidence type="ECO:0000313" key="6">
    <source>
        <dbReference type="Proteomes" id="UP000267251"/>
    </source>
</evidence>
<dbReference type="AlphaFoldDB" id="A0A4P9Y5L9"/>
<dbReference type="InterPro" id="IPR011330">
    <property type="entry name" value="Glyco_hydro/deAcase_b/a-brl"/>
</dbReference>
<dbReference type="Gene3D" id="3.20.20.370">
    <property type="entry name" value="Glycoside hydrolase/deacetylase"/>
    <property type="match status" value="1"/>
</dbReference>
<reference evidence="5" key="2">
    <citation type="submission" date="2018-06" db="EMBL/GenBank/DDBJ databases">
        <title>Leveraging single-cell genomics to expand the Fungal Tree of Life.</title>
        <authorList>
            <consortium name="DOE Joint Genome Institute"/>
            <person name="Ahrendt S.R."/>
            <person name="Quandt C.A."/>
            <person name="Ciobanu D."/>
            <person name="Clum A."/>
            <person name="Salamov A."/>
            <person name="Andreopoulos B."/>
            <person name="Cheng J.-F."/>
            <person name="Woyke T."/>
            <person name="Pelin A."/>
            <person name="Henrissat B."/>
            <person name="Reynolds N."/>
            <person name="Benny G.L."/>
            <person name="Smith M.E."/>
            <person name="James T.Y."/>
            <person name="Grigoriev I.V."/>
        </authorList>
    </citation>
    <scope>NUCLEOTIDE SEQUENCE</scope>
    <source>
        <strain evidence="5">RSA 2659</strain>
    </source>
</reference>
<dbReference type="GO" id="GO:0005975">
    <property type="term" value="P:carbohydrate metabolic process"/>
    <property type="evidence" value="ECO:0007669"/>
    <property type="project" value="InterPro"/>
</dbReference>
<evidence type="ECO:0000259" key="3">
    <source>
        <dbReference type="PROSITE" id="PS51677"/>
    </source>
</evidence>
<dbReference type="GO" id="GO:0004099">
    <property type="term" value="F:chitin deacetylase activity"/>
    <property type="evidence" value="ECO:0007669"/>
    <property type="project" value="UniProtKB-ARBA"/>
</dbReference>
<dbReference type="OrthoDB" id="407355at2759"/>
<feature type="non-terminal residue" evidence="5">
    <location>
        <position position="275"/>
    </location>
</feature>
<keyword evidence="2" id="KW-0378">Hydrolase</keyword>
<keyword evidence="6" id="KW-1185">Reference proteome</keyword>
<accession>A0A4P9Y5L9</accession>
<dbReference type="GO" id="GO:0016020">
    <property type="term" value="C:membrane"/>
    <property type="evidence" value="ECO:0007669"/>
    <property type="project" value="TreeGrafter"/>
</dbReference>
<dbReference type="EMBL" id="KZ987861">
    <property type="protein sequence ID" value="RKP14255.1"/>
    <property type="molecule type" value="Genomic_DNA"/>
</dbReference>
<gene>
    <name evidence="4" type="ORF">BJ684DRAFT_2976</name>
    <name evidence="5" type="ORF">BJ684DRAFT_6512</name>
</gene>
<dbReference type="Proteomes" id="UP000267251">
    <property type="component" value="Unassembled WGS sequence"/>
</dbReference>
<proteinExistence type="predicted"/>
<dbReference type="PROSITE" id="PS51677">
    <property type="entry name" value="NODB"/>
    <property type="match status" value="1"/>
</dbReference>
<keyword evidence="1" id="KW-0479">Metal-binding</keyword>
<protein>
    <recommendedName>
        <fullName evidence="3">NodB homology domain-containing protein</fullName>
    </recommendedName>
</protein>
<dbReference type="GO" id="GO:0009272">
    <property type="term" value="P:fungal-type cell wall biogenesis"/>
    <property type="evidence" value="ECO:0007669"/>
    <property type="project" value="UniProtKB-ARBA"/>
</dbReference>
<dbReference type="EMBL" id="KZ987861">
    <property type="protein sequence ID" value="RKP14252.1"/>
    <property type="molecule type" value="Genomic_DNA"/>
</dbReference>
<sequence length="275" mass="30209">PIQDSWLMSVDLNSIPYIDNSVRLPKSGTCSKDFDCSSKDACDLCYNHCGSCPAANDLYGCSSKSDWALTFQQAPTAKTGELLRILQSTNTTATFFVQGSHLAQYGQFIKQAYAQGHQIGSMGWSNAHLPTLTNEQIIAEFRATEEAIQALIGVSPLYVQAPYGEADRRVKSLLGAMGYTMVFWNVDTLDWFYEGSKDSPKKIVDGMVGALNSLSPLDHGFSRAPGHVSRQTDGLTITKTIQNDIVRSLHQEKVRFVSALTCTGKKDLPMYVAMD</sequence>
<name>A0A4P9Y5L9_9FUNG</name>
<dbReference type="SUPFAM" id="SSF88713">
    <property type="entry name" value="Glycoside hydrolase/deacetylase"/>
    <property type="match status" value="1"/>
</dbReference>
<dbReference type="InterPro" id="IPR002509">
    <property type="entry name" value="NODB_dom"/>
</dbReference>
<evidence type="ECO:0000313" key="5">
    <source>
        <dbReference type="EMBL" id="RKP14255.1"/>
    </source>
</evidence>